<dbReference type="AlphaFoldDB" id="A0A1F6C173"/>
<dbReference type="SUPFAM" id="SSF88659">
    <property type="entry name" value="Sigma3 and sigma4 domains of RNA polymerase sigma factors"/>
    <property type="match status" value="1"/>
</dbReference>
<evidence type="ECO:0000313" key="4">
    <source>
        <dbReference type="Proteomes" id="UP000178249"/>
    </source>
</evidence>
<gene>
    <name evidence="3" type="ORF">A2841_03000</name>
</gene>
<dbReference type="InterPro" id="IPR000943">
    <property type="entry name" value="RNA_pol_sigma70"/>
</dbReference>
<dbReference type="InterPro" id="IPR038087">
    <property type="entry name" value="RNAP_delta_N_dom_sf"/>
</dbReference>
<evidence type="ECO:0000256" key="1">
    <source>
        <dbReference type="ARBA" id="ARBA00023163"/>
    </source>
</evidence>
<reference evidence="3 4" key="1">
    <citation type="journal article" date="2016" name="Nat. Commun.">
        <title>Thousands of microbial genomes shed light on interconnected biogeochemical processes in an aquifer system.</title>
        <authorList>
            <person name="Anantharaman K."/>
            <person name="Brown C.T."/>
            <person name="Hug L.A."/>
            <person name="Sharon I."/>
            <person name="Castelle C.J."/>
            <person name="Probst A.J."/>
            <person name="Thomas B.C."/>
            <person name="Singh A."/>
            <person name="Wilkins M.J."/>
            <person name="Karaoz U."/>
            <person name="Brodie E.L."/>
            <person name="Williams K.H."/>
            <person name="Hubbard S.S."/>
            <person name="Banfield J.F."/>
        </authorList>
    </citation>
    <scope>NUCLEOTIDE SEQUENCE [LARGE SCALE GENOMIC DNA]</scope>
</reference>
<dbReference type="Gene3D" id="1.10.10.1250">
    <property type="entry name" value="RNA polymerase, subunit delta, N-terminal domain"/>
    <property type="match status" value="1"/>
</dbReference>
<protein>
    <recommendedName>
        <fullName evidence="2">HTH HARE-type domain-containing protein</fullName>
    </recommendedName>
</protein>
<dbReference type="InterPro" id="IPR007759">
    <property type="entry name" value="Asxl_HARE-HTH"/>
</dbReference>
<dbReference type="GO" id="GO:0003700">
    <property type="term" value="F:DNA-binding transcription factor activity"/>
    <property type="evidence" value="ECO:0007669"/>
    <property type="project" value="InterPro"/>
</dbReference>
<evidence type="ECO:0000313" key="3">
    <source>
        <dbReference type="EMBL" id="OGG42910.1"/>
    </source>
</evidence>
<dbReference type="PANTHER" id="PTHR30603:SF47">
    <property type="entry name" value="RNA POLYMERASE SIGMA FACTOR SIGD, CHLOROPLASTIC"/>
    <property type="match status" value="1"/>
</dbReference>
<dbReference type="InterPro" id="IPR036388">
    <property type="entry name" value="WH-like_DNA-bd_sf"/>
</dbReference>
<dbReference type="PANTHER" id="PTHR30603">
    <property type="entry name" value="RNA POLYMERASE SIGMA FACTOR RPO"/>
    <property type="match status" value="1"/>
</dbReference>
<dbReference type="PROSITE" id="PS51913">
    <property type="entry name" value="HTH_HARE"/>
    <property type="match status" value="1"/>
</dbReference>
<comment type="caution">
    <text evidence="3">The sequence shown here is derived from an EMBL/GenBank/DDBJ whole genome shotgun (WGS) entry which is preliminary data.</text>
</comment>
<accession>A0A1F6C173</accession>
<dbReference type="InterPro" id="IPR007630">
    <property type="entry name" value="RNA_pol_sigma70_r4"/>
</dbReference>
<organism evidence="3 4">
    <name type="scientific">Candidatus Kaiserbacteria bacterium RIFCSPHIGHO2_01_FULL_48_10</name>
    <dbReference type="NCBI Taxonomy" id="1798476"/>
    <lineage>
        <taxon>Bacteria</taxon>
        <taxon>Candidatus Kaiseribacteriota</taxon>
    </lineage>
</organism>
<sequence length="341" mass="38756">MSKLSFKPQVITRRLIAALPERSRDVIVSRYGLGDKVKGETLDAIGKRYGITRERVRQIENQAIKGIQESPAIGKESVAFTALENAIRELGGILPEHMILDEFAKDEETRNHLYFLLVVGKPFIPAKESSDFKSRWFVDKELAESVESALKQVHGKVKPSDVLQEDQLVDHVMSCLTRVNTKYRSKDTVRRWLELSNCLMKNPLGEWGKASAPGIRVKNIRDHAYLALKRHGSPMHFREVARSIDKLFGKSAHEATTHNELIKDDRFILVGRGIYALKEWGYRAGPVVEIIKEVLKEAKGSLSREEIVKRVGKERYVKQNTIIVNLQNPAFEKANGKYSLK</sequence>
<dbReference type="PRINTS" id="PR00046">
    <property type="entry name" value="SIGMA70FCT"/>
</dbReference>
<dbReference type="InterPro" id="IPR050239">
    <property type="entry name" value="Sigma-70_RNA_pol_init_factors"/>
</dbReference>
<feature type="domain" description="HTH HARE-type" evidence="2">
    <location>
        <begin position="218"/>
        <end position="280"/>
    </location>
</feature>
<dbReference type="Gene3D" id="1.10.10.10">
    <property type="entry name" value="Winged helix-like DNA-binding domain superfamily/Winged helix DNA-binding domain"/>
    <property type="match status" value="1"/>
</dbReference>
<dbReference type="CDD" id="cd06171">
    <property type="entry name" value="Sigma70_r4"/>
    <property type="match status" value="1"/>
</dbReference>
<proteinExistence type="predicted"/>
<dbReference type="Proteomes" id="UP000178249">
    <property type="component" value="Unassembled WGS sequence"/>
</dbReference>
<dbReference type="GO" id="GO:0006352">
    <property type="term" value="P:DNA-templated transcription initiation"/>
    <property type="evidence" value="ECO:0007669"/>
    <property type="project" value="InterPro"/>
</dbReference>
<name>A0A1F6C173_9BACT</name>
<evidence type="ECO:0000259" key="2">
    <source>
        <dbReference type="PROSITE" id="PS51913"/>
    </source>
</evidence>
<dbReference type="InterPro" id="IPR013324">
    <property type="entry name" value="RNA_pol_sigma_r3/r4-like"/>
</dbReference>
<dbReference type="EMBL" id="MFKP01000062">
    <property type="protein sequence ID" value="OGG42910.1"/>
    <property type="molecule type" value="Genomic_DNA"/>
</dbReference>
<dbReference type="Pfam" id="PF04545">
    <property type="entry name" value="Sigma70_r4"/>
    <property type="match status" value="1"/>
</dbReference>
<keyword evidence="1" id="KW-0804">Transcription</keyword>